<proteinExistence type="inferred from homology"/>
<evidence type="ECO:0000256" key="10">
    <source>
        <dbReference type="ARBA" id="ARBA00024695"/>
    </source>
</evidence>
<evidence type="ECO:0000256" key="2">
    <source>
        <dbReference type="ARBA" id="ARBA00004604"/>
    </source>
</evidence>
<dbReference type="InterPro" id="IPR036259">
    <property type="entry name" value="MFS_trans_sf"/>
</dbReference>
<dbReference type="InterPro" id="IPR020846">
    <property type="entry name" value="MFS_dom"/>
</dbReference>
<dbReference type="PANTHER" id="PTHR23183">
    <property type="entry name" value="NOP14"/>
    <property type="match status" value="1"/>
</dbReference>
<sequence>MSIGCLISGVLMERYGRRATHLLLCIPFVLGWALIAMSSSIAPLLIGRFLTGLCVGLLGPPCSVYIGETSGPRYRGFLLAAVSLAIALGILFAHIMGTFLHWRLTAAICSAFPFICYLMMSIVPESPSWLVSHGYPLQAERSFRWLRGCDDESLLELQTLLQTHSVKSNTNKWQHAKKASFLKPLIIICVFFFTCQFSGVNAVAFYSVTIIRDALGPSINEYLAMGIVDVVRVIMSVVACILLRKYGRRPLAVISGIGTSFSLLILAAYLYLTRNNGGAAWIPMLGLISYICFISVGIVPLPWAMTGEVFPTALRGLGSGIASAWAFLAFFVVVKTGPAMFTNIGQDGTFLTYGTIALLGTIVLYFFLPETKNKTLQEIEKFDDPRSDDEFSDDDQKKKGKLEGSFVAEAHFGGGMFKSTGEEGAKSRKDLIEQLIMESKKRKLEKQREREATIEMTEKLDSEWKDLLPLVNKNKGSKIQEPIEKAKDDYDMVVKQLKFEARGMPTDRLKTEDEIAKENKEKLEQLEQDRLARMNSGATNKVVQSKHRSADDLDDGLYIESETDFTVSYDKDGNLINKPEILEENDNVTTNQEDNSDVESDEDVEHEDDESESDVDSLNDLKVDSSDENDEVDDNKLDEDQEMDDDLEMDKGQEMNEIDKNKNLHEHENDKKITSEEEPKSVADNNNKDQKNKAHEESSNMKNTEDTKAKNIKSDLLKRKIIMDKAAAELPYTFKTPSNYEELENLLIKHPPIHQGIIIERMIKCNHPSLSEGNKEKLDTLLAYLIQYINDLFLNIDESIKNNFLTLNQLTPYIYDLCQMNPANAYTCFMEVLKEKQQDFRKCKSSYPGLDTLIFFKLVSVLFPTSDYRHQVVTPALTFMSQILTRCKVKTKTDIVSGLFLVTLLLEYTVLSKRYMPAALIFIGGILHMSISKRSIQVIKALLPFKSHGNLSTLLVVDEMVKKSTELGQDTRLTSLDFIDGIIDNSFKIRVFYTSLKLLHEFCDNLSPLSASDMIFEYHMKLLQHVNIDNYHNIIKKQYEATYDSLNKLREHVKDYIQLEKARPKALRLYEPNIEKIIYDGKQHRPMSKEKAEHEKLLHKYKKEMKGALREIRRDKSYIANMQLKRQLASDAERKEKVKRLYAEAALQQGELNALKRKK</sequence>
<evidence type="ECO:0000256" key="9">
    <source>
        <dbReference type="ARBA" id="ARBA00023242"/>
    </source>
</evidence>
<comment type="subcellular location">
    <subcellularLocation>
        <location evidence="1">Membrane</location>
        <topology evidence="1">Multi-pass membrane protein</topology>
    </subcellularLocation>
    <subcellularLocation>
        <location evidence="2">Nucleus</location>
        <location evidence="2">Nucleolus</location>
    </subcellularLocation>
</comment>
<feature type="transmembrane region" description="Helical" evidence="12">
    <location>
        <begin position="45"/>
        <end position="65"/>
    </location>
</feature>
<feature type="transmembrane region" description="Helical" evidence="12">
    <location>
        <begin position="77"/>
        <end position="96"/>
    </location>
</feature>
<name>A0A6M2DZ81_XENCH</name>
<feature type="transmembrane region" description="Helical" evidence="12">
    <location>
        <begin position="893"/>
        <end position="909"/>
    </location>
</feature>
<evidence type="ECO:0000256" key="6">
    <source>
        <dbReference type="ARBA" id="ARBA00022692"/>
    </source>
</evidence>
<comment type="function">
    <text evidence="10">Involved in nucleolar processing of pre-18S ribosomal RNA. Has a role in the nuclear export of 40S pre-ribosomal subunit to the cytoplasm.</text>
</comment>
<feature type="transmembrane region" description="Helical" evidence="12">
    <location>
        <begin position="185"/>
        <end position="210"/>
    </location>
</feature>
<feature type="compositionally biased region" description="Acidic residues" evidence="11">
    <location>
        <begin position="594"/>
        <end position="617"/>
    </location>
</feature>
<evidence type="ECO:0000256" key="7">
    <source>
        <dbReference type="ARBA" id="ARBA00022989"/>
    </source>
</evidence>
<evidence type="ECO:0000256" key="1">
    <source>
        <dbReference type="ARBA" id="ARBA00004141"/>
    </source>
</evidence>
<feature type="transmembrane region" description="Helical" evidence="12">
    <location>
        <begin position="313"/>
        <end position="334"/>
    </location>
</feature>
<keyword evidence="7 12" id="KW-1133">Transmembrane helix</keyword>
<feature type="compositionally biased region" description="Acidic residues" evidence="11">
    <location>
        <begin position="626"/>
        <end position="648"/>
    </location>
</feature>
<feature type="compositionally biased region" description="Acidic residues" evidence="11">
    <location>
        <begin position="552"/>
        <end position="563"/>
    </location>
</feature>
<dbReference type="GO" id="GO:0030490">
    <property type="term" value="P:maturation of SSU-rRNA"/>
    <property type="evidence" value="ECO:0007669"/>
    <property type="project" value="TreeGrafter"/>
</dbReference>
<dbReference type="GO" id="GO:0016020">
    <property type="term" value="C:membrane"/>
    <property type="evidence" value="ECO:0007669"/>
    <property type="project" value="UniProtKB-SubCell"/>
</dbReference>
<dbReference type="InterPro" id="IPR011701">
    <property type="entry name" value="MFS"/>
</dbReference>
<feature type="transmembrane region" description="Helical" evidence="12">
    <location>
        <begin position="278"/>
        <end position="301"/>
    </location>
</feature>
<dbReference type="PROSITE" id="PS50850">
    <property type="entry name" value="MFS"/>
    <property type="match status" value="1"/>
</dbReference>
<reference evidence="14" key="1">
    <citation type="submission" date="2020-03" db="EMBL/GenBank/DDBJ databases">
        <title>Transcriptomic Profiling of the Digestive Tract of the Rat Flea, Xenopsylla cheopis, Following Blood Feeding and Infection with Yersinia pestis.</title>
        <authorList>
            <person name="Bland D.M."/>
            <person name="Martens C.A."/>
            <person name="Virtaneva K."/>
            <person name="Kanakabandi K."/>
            <person name="Long D."/>
            <person name="Rosenke R."/>
            <person name="Saturday G.A."/>
            <person name="Hoyt F.H."/>
            <person name="Bruno D.P."/>
            <person name="Ribeiro J.M.C."/>
            <person name="Hinnebusch J."/>
        </authorList>
    </citation>
    <scope>NUCLEOTIDE SEQUENCE</scope>
</reference>
<keyword evidence="5" id="KW-0698">rRNA processing</keyword>
<dbReference type="Pfam" id="PF04147">
    <property type="entry name" value="Nop14"/>
    <property type="match status" value="1"/>
</dbReference>
<feature type="compositionally biased region" description="Basic and acidic residues" evidence="11">
    <location>
        <begin position="649"/>
        <end position="710"/>
    </location>
</feature>
<dbReference type="AlphaFoldDB" id="A0A6M2DZ81"/>
<dbReference type="PANTHER" id="PTHR23183:SF0">
    <property type="entry name" value="NUCLEOLAR PROTEIN 14"/>
    <property type="match status" value="1"/>
</dbReference>
<protein>
    <submittedName>
        <fullName evidence="14">Putative permease of the major facilitator superfamily protein</fullName>
    </submittedName>
</protein>
<feature type="transmembrane region" description="Helical" evidence="12">
    <location>
        <begin position="222"/>
        <end position="243"/>
    </location>
</feature>
<evidence type="ECO:0000256" key="3">
    <source>
        <dbReference type="ARBA" id="ARBA00007466"/>
    </source>
</evidence>
<evidence type="ECO:0000259" key="13">
    <source>
        <dbReference type="PROSITE" id="PS50850"/>
    </source>
</evidence>
<dbReference type="FunFam" id="1.20.1250.20:FF:000249">
    <property type="entry name" value="facilitated trehalose transporter Tret1"/>
    <property type="match status" value="1"/>
</dbReference>
<feature type="transmembrane region" description="Helical" evidence="12">
    <location>
        <begin position="102"/>
        <end position="123"/>
    </location>
</feature>
<evidence type="ECO:0000256" key="12">
    <source>
        <dbReference type="SAM" id="Phobius"/>
    </source>
</evidence>
<evidence type="ECO:0000256" key="4">
    <source>
        <dbReference type="ARBA" id="ARBA00022517"/>
    </source>
</evidence>
<dbReference type="PRINTS" id="PR00171">
    <property type="entry name" value="SUGRTRNSPORT"/>
</dbReference>
<dbReference type="SUPFAM" id="SSF103473">
    <property type="entry name" value="MFS general substrate transporter"/>
    <property type="match status" value="1"/>
</dbReference>
<feature type="domain" description="Major facilitator superfamily (MFS) profile" evidence="13">
    <location>
        <begin position="1"/>
        <end position="372"/>
    </location>
</feature>
<accession>A0A6M2DZ81</accession>
<dbReference type="GO" id="GO:0022857">
    <property type="term" value="F:transmembrane transporter activity"/>
    <property type="evidence" value="ECO:0007669"/>
    <property type="project" value="InterPro"/>
</dbReference>
<dbReference type="InterPro" id="IPR007276">
    <property type="entry name" value="Nop14"/>
</dbReference>
<dbReference type="InterPro" id="IPR005829">
    <property type="entry name" value="Sugar_transporter_CS"/>
</dbReference>
<comment type="similarity">
    <text evidence="3">Belongs to the NOP14 family.</text>
</comment>
<dbReference type="PROSITE" id="PS00217">
    <property type="entry name" value="SUGAR_TRANSPORT_2"/>
    <property type="match status" value="1"/>
</dbReference>
<dbReference type="EMBL" id="GIIL01007903">
    <property type="protein sequence ID" value="NOV51629.1"/>
    <property type="molecule type" value="Transcribed_RNA"/>
</dbReference>
<dbReference type="Pfam" id="PF07690">
    <property type="entry name" value="MFS_1"/>
    <property type="match status" value="1"/>
</dbReference>
<evidence type="ECO:0000313" key="14">
    <source>
        <dbReference type="EMBL" id="NOV51629.1"/>
    </source>
</evidence>
<evidence type="ECO:0000256" key="11">
    <source>
        <dbReference type="SAM" id="MobiDB-lite"/>
    </source>
</evidence>
<organism evidence="14">
    <name type="scientific">Xenopsylla cheopis</name>
    <name type="common">Oriental rat flea</name>
    <name type="synonym">Pulex cheopis</name>
    <dbReference type="NCBI Taxonomy" id="163159"/>
    <lineage>
        <taxon>Eukaryota</taxon>
        <taxon>Metazoa</taxon>
        <taxon>Ecdysozoa</taxon>
        <taxon>Arthropoda</taxon>
        <taxon>Hexapoda</taxon>
        <taxon>Insecta</taxon>
        <taxon>Pterygota</taxon>
        <taxon>Neoptera</taxon>
        <taxon>Endopterygota</taxon>
        <taxon>Siphonaptera</taxon>
        <taxon>Pulicidae</taxon>
        <taxon>Xenopsyllinae</taxon>
        <taxon>Xenopsylla</taxon>
    </lineage>
</organism>
<dbReference type="InterPro" id="IPR003663">
    <property type="entry name" value="Sugar/inositol_transpt"/>
</dbReference>
<dbReference type="GO" id="GO:0032040">
    <property type="term" value="C:small-subunit processome"/>
    <property type="evidence" value="ECO:0007669"/>
    <property type="project" value="InterPro"/>
</dbReference>
<dbReference type="GO" id="GO:0030692">
    <property type="term" value="C:Noc4p-Nop14p complex"/>
    <property type="evidence" value="ECO:0007669"/>
    <property type="project" value="TreeGrafter"/>
</dbReference>
<feature type="transmembrane region" description="Helical" evidence="12">
    <location>
        <begin position="350"/>
        <end position="368"/>
    </location>
</feature>
<evidence type="ECO:0000256" key="5">
    <source>
        <dbReference type="ARBA" id="ARBA00022552"/>
    </source>
</evidence>
<keyword evidence="6 12" id="KW-0812">Transmembrane</keyword>
<keyword evidence="8 12" id="KW-0472">Membrane</keyword>
<keyword evidence="4" id="KW-0690">Ribosome biogenesis</keyword>
<dbReference type="Gene3D" id="1.20.1250.20">
    <property type="entry name" value="MFS general substrate transporter like domains"/>
    <property type="match status" value="1"/>
</dbReference>
<feature type="region of interest" description="Disordered" evidence="11">
    <location>
        <begin position="532"/>
        <end position="710"/>
    </location>
</feature>
<keyword evidence="9" id="KW-0539">Nucleus</keyword>
<feature type="transmembrane region" description="Helical" evidence="12">
    <location>
        <begin position="21"/>
        <end position="39"/>
    </location>
</feature>
<evidence type="ECO:0000256" key="8">
    <source>
        <dbReference type="ARBA" id="ARBA00023136"/>
    </source>
</evidence>
<feature type="transmembrane region" description="Helical" evidence="12">
    <location>
        <begin position="250"/>
        <end position="272"/>
    </location>
</feature>